<keyword evidence="1 3" id="KW-0547">Nucleotide-binding</keyword>
<dbReference type="AlphaFoldDB" id="A0AAJ2LRB7"/>
<name>A0AAJ2LRB7_9HYPH</name>
<evidence type="ECO:0000256" key="1">
    <source>
        <dbReference type="ARBA" id="ARBA00022741"/>
    </source>
</evidence>
<dbReference type="GO" id="GO:0005524">
    <property type="term" value="F:ATP binding"/>
    <property type="evidence" value="ECO:0007669"/>
    <property type="project" value="UniProtKB-UniRule"/>
</dbReference>
<feature type="domain" description="ATP-cone" evidence="4">
    <location>
        <begin position="16"/>
        <end position="64"/>
    </location>
</feature>
<evidence type="ECO:0000259" key="4">
    <source>
        <dbReference type="PROSITE" id="PS51161"/>
    </source>
</evidence>
<keyword evidence="2 3" id="KW-0067">ATP-binding</keyword>
<comment type="caution">
    <text evidence="5">The sequence shown here is derived from an EMBL/GenBank/DDBJ whole genome shotgun (WGS) entry which is preliminary data.</text>
</comment>
<proteinExistence type="predicted"/>
<evidence type="ECO:0000313" key="5">
    <source>
        <dbReference type="EMBL" id="MDR9778878.1"/>
    </source>
</evidence>
<dbReference type="EMBL" id="JAVLSF010001321">
    <property type="protein sequence ID" value="MDR9778878.1"/>
    <property type="molecule type" value="Genomic_DNA"/>
</dbReference>
<dbReference type="PROSITE" id="PS51161">
    <property type="entry name" value="ATP_CONE"/>
    <property type="match status" value="1"/>
</dbReference>
<gene>
    <name evidence="5" type="ORF">RJJ65_40745</name>
</gene>
<feature type="non-terminal residue" evidence="5">
    <location>
        <position position="64"/>
    </location>
</feature>
<organism evidence="5 6">
    <name type="scientific">Rhizobium hidalgonense</name>
    <dbReference type="NCBI Taxonomy" id="1538159"/>
    <lineage>
        <taxon>Bacteria</taxon>
        <taxon>Pseudomonadati</taxon>
        <taxon>Pseudomonadota</taxon>
        <taxon>Alphaproteobacteria</taxon>
        <taxon>Hyphomicrobiales</taxon>
        <taxon>Rhizobiaceae</taxon>
        <taxon>Rhizobium/Agrobacterium group</taxon>
        <taxon>Rhizobium</taxon>
    </lineage>
</organism>
<dbReference type="InterPro" id="IPR005144">
    <property type="entry name" value="ATP-cone_dom"/>
</dbReference>
<evidence type="ECO:0000256" key="2">
    <source>
        <dbReference type="ARBA" id="ARBA00022840"/>
    </source>
</evidence>
<reference evidence="5" key="1">
    <citation type="submission" date="2023-04" db="EMBL/GenBank/DDBJ databases">
        <title>Genomic characterization of faba bean (Vicia faba) microsymbionts in Mexican soils.</title>
        <authorList>
            <person name="Rivera Orduna F.N."/>
            <person name="Guevara-Luna J."/>
            <person name="Yan J."/>
            <person name="Arroyo-Herrera I."/>
            <person name="Li Y."/>
            <person name="Vasquez-Murrieta M.S."/>
            <person name="Wang E.T."/>
        </authorList>
    </citation>
    <scope>NUCLEOTIDE SEQUENCE</scope>
    <source>
        <strain evidence="5">CH26</strain>
    </source>
</reference>
<protein>
    <submittedName>
        <fullName evidence="5">ATP cone domain-containing protein</fullName>
    </submittedName>
</protein>
<evidence type="ECO:0000256" key="3">
    <source>
        <dbReference type="PROSITE-ProRule" id="PRU00492"/>
    </source>
</evidence>
<dbReference type="Proteomes" id="UP001268610">
    <property type="component" value="Unassembled WGS sequence"/>
</dbReference>
<sequence length="64" mass="6765">MNASVGQAASVIPGQLRVIKRNGGVVPYDSDKIAVAISKAFLAVEGQQGSNSSRIHDRVEQLTE</sequence>
<dbReference type="Pfam" id="PF03477">
    <property type="entry name" value="ATP-cone"/>
    <property type="match status" value="1"/>
</dbReference>
<dbReference type="RefSeq" id="WP_310866833.1">
    <property type="nucleotide sequence ID" value="NZ_JAVLSF010001321.1"/>
</dbReference>
<evidence type="ECO:0000313" key="6">
    <source>
        <dbReference type="Proteomes" id="UP001268610"/>
    </source>
</evidence>
<accession>A0AAJ2LRB7</accession>